<feature type="domain" description="Mediator complex subunit Med16 N-terminal" evidence="12">
    <location>
        <begin position="123"/>
        <end position="391"/>
    </location>
</feature>
<gene>
    <name evidence="16" type="primary">LOC111125864</name>
    <name evidence="11" type="synonym">MED16</name>
</gene>
<dbReference type="SUPFAM" id="SSF50978">
    <property type="entry name" value="WD40 repeat-like"/>
    <property type="match status" value="1"/>
</dbReference>
<evidence type="ECO:0000256" key="7">
    <source>
        <dbReference type="ARBA" id="ARBA00023159"/>
    </source>
</evidence>
<dbReference type="AlphaFoldDB" id="A0A8B8DDL9"/>
<dbReference type="RefSeq" id="XP_022325775.1">
    <property type="nucleotide sequence ID" value="XM_022470067.1"/>
</dbReference>
<dbReference type="Proteomes" id="UP000694844">
    <property type="component" value="Chromosome 3"/>
</dbReference>
<comment type="similarity">
    <text evidence="2 11">Belongs to the Mediator complex subunit 16 family.</text>
</comment>
<evidence type="ECO:0000256" key="10">
    <source>
        <dbReference type="ARBA" id="ARBA00032015"/>
    </source>
</evidence>
<evidence type="ECO:0000256" key="9">
    <source>
        <dbReference type="ARBA" id="ARBA00023242"/>
    </source>
</evidence>
<dbReference type="KEGG" id="cvn:111125864"/>
<keyword evidence="8 11" id="KW-0804">Transcription</keyword>
<evidence type="ECO:0000256" key="6">
    <source>
        <dbReference type="ARBA" id="ARBA00023015"/>
    </source>
</evidence>
<evidence type="ECO:0000256" key="5">
    <source>
        <dbReference type="ARBA" id="ARBA00022737"/>
    </source>
</evidence>
<keyword evidence="9 11" id="KW-0539">Nucleus</keyword>
<organism evidence="15 16">
    <name type="scientific">Crassostrea virginica</name>
    <name type="common">Eastern oyster</name>
    <dbReference type="NCBI Taxonomy" id="6565"/>
    <lineage>
        <taxon>Eukaryota</taxon>
        <taxon>Metazoa</taxon>
        <taxon>Spiralia</taxon>
        <taxon>Lophotrochozoa</taxon>
        <taxon>Mollusca</taxon>
        <taxon>Bivalvia</taxon>
        <taxon>Autobranchia</taxon>
        <taxon>Pteriomorphia</taxon>
        <taxon>Ostreida</taxon>
        <taxon>Ostreoidea</taxon>
        <taxon>Ostreidae</taxon>
        <taxon>Crassostrea</taxon>
    </lineage>
</organism>
<comment type="subunit">
    <text evidence="11">Component of the Mediator complex.</text>
</comment>
<dbReference type="GO" id="GO:0045893">
    <property type="term" value="P:positive regulation of DNA-templated transcription"/>
    <property type="evidence" value="ECO:0007669"/>
    <property type="project" value="TreeGrafter"/>
</dbReference>
<keyword evidence="15" id="KW-1185">Reference proteome</keyword>
<name>A0A8B8DDL9_CRAVI</name>
<comment type="function">
    <text evidence="11">Component of the Mediator complex, a coactivator involved in the regulated transcription of nearly all RNA polymerase II-dependent genes. Mediator functions as a bridge to convey information from gene-specific regulatory proteins to the basal RNA polymerase II transcription machinery. Mediator is recruited to promoters by direct interactions with regulatory proteins and serves as a scaffold for the assembly of a functional preinitiation complex with RNA polymerase II and the general transcription factors.</text>
</comment>
<evidence type="ECO:0000256" key="1">
    <source>
        <dbReference type="ARBA" id="ARBA00004123"/>
    </source>
</evidence>
<dbReference type="InterPro" id="IPR048338">
    <property type="entry name" value="Mediator_Med16"/>
</dbReference>
<evidence type="ECO:0000256" key="11">
    <source>
        <dbReference type="RuleBase" id="RU364149"/>
    </source>
</evidence>
<evidence type="ECO:0000313" key="16">
    <source>
        <dbReference type="RefSeq" id="XP_022325775.1"/>
    </source>
</evidence>
<keyword evidence="7 11" id="KW-0010">Activator</keyword>
<evidence type="ECO:0000259" key="13">
    <source>
        <dbReference type="Pfam" id="PF20718"/>
    </source>
</evidence>
<evidence type="ECO:0000256" key="8">
    <source>
        <dbReference type="ARBA" id="ARBA00023163"/>
    </source>
</evidence>
<evidence type="ECO:0000256" key="2">
    <source>
        <dbReference type="ARBA" id="ARBA00006543"/>
    </source>
</evidence>
<protein>
    <recommendedName>
        <fullName evidence="3 11">Mediator of RNA polymerase II transcription subunit 16</fullName>
    </recommendedName>
    <alternativeName>
        <fullName evidence="10 11">Mediator complex subunit 16</fullName>
    </alternativeName>
</protein>
<feature type="domain" description="Mediator of RNA polymerase II transcription subunit 16 central helical bridge" evidence="13">
    <location>
        <begin position="457"/>
        <end position="654"/>
    </location>
</feature>
<comment type="subcellular location">
    <subcellularLocation>
        <location evidence="1 11">Nucleus</location>
    </subcellularLocation>
</comment>
<proteinExistence type="inferred from homology"/>
<dbReference type="Gene3D" id="2.130.10.10">
    <property type="entry name" value="YVTN repeat-like/Quinoprotein amine dehydrogenase"/>
    <property type="match status" value="1"/>
</dbReference>
<evidence type="ECO:0000259" key="14">
    <source>
        <dbReference type="Pfam" id="PF20719"/>
    </source>
</evidence>
<dbReference type="Pfam" id="PF20719">
    <property type="entry name" value="Med16_C"/>
    <property type="match status" value="1"/>
</dbReference>
<dbReference type="OrthoDB" id="10018574at2759"/>
<sequence>MEVVYTCTDGTSNDGKDWISEEKSCSSLSSQNILAISRQKTGSHKRKRGSETSMSCEVGVFDLDKPWEWFTVTSLQAMVTNLQWNKTGTRLLITDSTGLCQVWQMQESLVNKWECIGSSLLAGEDILAVAWFHTGVQILFSPEKKDAVSYEDKFLRERYQPSVTQFGGKPVDGWIVVTASGLVDCCVINGQEPYITSSHKSLSLTPQRLSLAAVAYSNMGGIVIATSDGQLSSLVQCFHVTIQLNTEGIQITSKPTSSLHMKSRIEYSTNDNQQMSVTNLTFMNTESCDTLIVSCGCHGYSSMEIWQLVEQHTNLHQLCQSSQGIDNGFKIHKWMHHSTIQHTSYLSCIATSKLPVKHVMETGFSPYIAAAYKDGSIKLIHRHNHQVLHTSTDALRLHAVGNSPAKKSKKSVNITNLMQTFCGCGLIAVHDGKVSVLKVYSVKDGAISMSALLVCLLFEYALVTGNDWWGILLAVKPGNIEAICQKLIDNFFKQSPAMQEAVAMRLQALKVALYSTNFSSREKASDCHTRLVLQGINALFRSLLRPKNISSQDKSPGERLSAICVKSTDGDLDKVLHNLDKEEYQVDTKRRDRVGDVMMQSLKPLIQWIADFCLHLLASIPLYQSYPSFPGSSLLSDSSLLRTLRELLVIIRIWSSTFPSIAPVFTTTSNVDCLAHLYKVLTKAWLCCKDGSKLEYDETLLDECCVLPSKLLVPAMNQSFRLYSSGYTVFGQSFPISFVLGEYPEYLYSQKKSKLMYVSDVLTENQQHHDIIRQIHLGVNLSDNIRQCCRCGGFSLLTSVTKSSIMKAWEQRWQKHCLCAAHWKMYTGKQ</sequence>
<dbReference type="GeneID" id="111125864"/>
<dbReference type="PANTHER" id="PTHR13224:SF6">
    <property type="entry name" value="MEDIATOR OF RNA POLYMERASE II TRANSCRIPTION SUBUNIT 16"/>
    <property type="match status" value="1"/>
</dbReference>
<dbReference type="InterPro" id="IPR048616">
    <property type="entry name" value="MED16_bridge"/>
</dbReference>
<accession>A0A8B8DDL9</accession>
<evidence type="ECO:0000256" key="4">
    <source>
        <dbReference type="ARBA" id="ARBA00022574"/>
    </source>
</evidence>
<keyword evidence="4" id="KW-0853">WD repeat</keyword>
<evidence type="ECO:0000256" key="3">
    <source>
        <dbReference type="ARBA" id="ARBA00019614"/>
    </source>
</evidence>
<dbReference type="Pfam" id="PF20718">
    <property type="entry name" value="Med16_bridge"/>
    <property type="match status" value="1"/>
</dbReference>
<dbReference type="InterPro" id="IPR048339">
    <property type="entry name" value="Mediator_Med16_C"/>
</dbReference>
<evidence type="ECO:0000313" key="15">
    <source>
        <dbReference type="Proteomes" id="UP000694844"/>
    </source>
</evidence>
<reference evidence="16" key="1">
    <citation type="submission" date="2025-08" db="UniProtKB">
        <authorList>
            <consortium name="RefSeq"/>
        </authorList>
    </citation>
    <scope>IDENTIFICATION</scope>
    <source>
        <tissue evidence="16">Whole sample</tissue>
    </source>
</reference>
<dbReference type="InterPro" id="IPR036322">
    <property type="entry name" value="WD40_repeat_dom_sf"/>
</dbReference>
<dbReference type="PANTHER" id="PTHR13224">
    <property type="entry name" value="THYROID HORMONE RECEPTOR-ASSOCIATED PROTEIN-RELATED"/>
    <property type="match status" value="1"/>
</dbReference>
<keyword evidence="5" id="KW-0677">Repeat</keyword>
<dbReference type="InterPro" id="IPR021665">
    <property type="entry name" value="Mediator_Med16_N"/>
</dbReference>
<feature type="domain" description="Mediator complex subunit 16 C-terminal" evidence="14">
    <location>
        <begin position="761"/>
        <end position="824"/>
    </location>
</feature>
<dbReference type="GO" id="GO:0016592">
    <property type="term" value="C:mediator complex"/>
    <property type="evidence" value="ECO:0007669"/>
    <property type="project" value="InterPro"/>
</dbReference>
<keyword evidence="6 11" id="KW-0805">Transcription regulation</keyword>
<dbReference type="Pfam" id="PF11635">
    <property type="entry name" value="Med16_N"/>
    <property type="match status" value="1"/>
</dbReference>
<evidence type="ECO:0000259" key="12">
    <source>
        <dbReference type="Pfam" id="PF11635"/>
    </source>
</evidence>
<dbReference type="InterPro" id="IPR015943">
    <property type="entry name" value="WD40/YVTN_repeat-like_dom_sf"/>
</dbReference>